<protein>
    <recommendedName>
        <fullName evidence="3">UspA domain-containing protein</fullName>
    </recommendedName>
</protein>
<evidence type="ECO:0008006" key="3">
    <source>
        <dbReference type="Google" id="ProtNLM"/>
    </source>
</evidence>
<dbReference type="AlphaFoldDB" id="A0A1E5TC66"/>
<name>A0A1E5TC66_9FLAO</name>
<evidence type="ECO:0000313" key="2">
    <source>
        <dbReference type="Proteomes" id="UP000095713"/>
    </source>
</evidence>
<reference evidence="1 2" key="1">
    <citation type="submission" date="2016-05" db="EMBL/GenBank/DDBJ databases">
        <title>Draft Genome Sequence of Algibacter sp. Strain SK-16 Isolated from the Surface Water of Aburatsubo Inlet.</title>
        <authorList>
            <person name="Wong S.-K."/>
            <person name="Yoshizawa S."/>
            <person name="Nakajima Y."/>
            <person name="Ogura Y."/>
            <person name="Tetsuya H."/>
            <person name="Hamasaki K."/>
        </authorList>
    </citation>
    <scope>NUCLEOTIDE SEQUENCE [LARGE SCALE GENOMIC DNA]</scope>
    <source>
        <strain evidence="1 2">SK-16</strain>
    </source>
</reference>
<dbReference type="OrthoDB" id="9788959at2"/>
<comment type="caution">
    <text evidence="1">The sequence shown here is derived from an EMBL/GenBank/DDBJ whole genome shotgun (WGS) entry which is preliminary data.</text>
</comment>
<gene>
    <name evidence="1" type="ORF">A8C32_13655</name>
</gene>
<dbReference type="Proteomes" id="UP000095713">
    <property type="component" value="Unassembled WGS sequence"/>
</dbReference>
<dbReference type="STRING" id="1849968.A8C32_13655"/>
<dbReference type="RefSeq" id="WP_069829205.1">
    <property type="nucleotide sequence ID" value="NZ_MDJD01000014.1"/>
</dbReference>
<dbReference type="EMBL" id="MDJD01000014">
    <property type="protein sequence ID" value="OEK08950.1"/>
    <property type="molecule type" value="Genomic_DNA"/>
</dbReference>
<keyword evidence="2" id="KW-1185">Reference proteome</keyword>
<evidence type="ECO:0000313" key="1">
    <source>
        <dbReference type="EMBL" id="OEK08950.1"/>
    </source>
</evidence>
<proteinExistence type="predicted"/>
<sequence>MELGLSSQIIPNKKKLESFVLKNTNDIIESSWISTKIVRGKIKQSLDNFINDQKIDLIITRQTIFKRFSTYRNDIFKQILLNISDLPTLLIPENNSYEPICKFAYLTDFKQDDFINIKWLKNSFPNSLIEVLHFSRNFKETPEQNRWIKYLNNEISDTNIKFRHKDLTIDEFVEQESSNTQPDYNCLVLTTHKRNFWQKMTDPSTTLGFLNEVETPTLVFKYTSNKLNIVK</sequence>
<accession>A0A1E5TC66</accession>
<organism evidence="1 2">
    <name type="scientific">Flavivirga aquatica</name>
    <dbReference type="NCBI Taxonomy" id="1849968"/>
    <lineage>
        <taxon>Bacteria</taxon>
        <taxon>Pseudomonadati</taxon>
        <taxon>Bacteroidota</taxon>
        <taxon>Flavobacteriia</taxon>
        <taxon>Flavobacteriales</taxon>
        <taxon>Flavobacteriaceae</taxon>
        <taxon>Flavivirga</taxon>
    </lineage>
</organism>